<protein>
    <submittedName>
        <fullName evidence="3">CPBP family intramembrane metalloprotease</fullName>
    </submittedName>
</protein>
<dbReference type="InterPro" id="IPR003675">
    <property type="entry name" value="Rce1/LyrA-like_dom"/>
</dbReference>
<proteinExistence type="predicted"/>
<feature type="transmembrane region" description="Helical" evidence="1">
    <location>
        <begin position="59"/>
        <end position="84"/>
    </location>
</feature>
<evidence type="ECO:0000313" key="3">
    <source>
        <dbReference type="EMBL" id="PPA72236.1"/>
    </source>
</evidence>
<dbReference type="GO" id="GO:0008237">
    <property type="term" value="F:metallopeptidase activity"/>
    <property type="evidence" value="ECO:0007669"/>
    <property type="project" value="UniProtKB-KW"/>
</dbReference>
<dbReference type="Pfam" id="PF02517">
    <property type="entry name" value="Rce1-like"/>
    <property type="match status" value="1"/>
</dbReference>
<keyword evidence="1" id="KW-1133">Transmembrane helix</keyword>
<evidence type="ECO:0000256" key="1">
    <source>
        <dbReference type="SAM" id="Phobius"/>
    </source>
</evidence>
<sequence>MNKQLWWLITSMLIIQLLMFITFFDKNIFWYLYSGTALVMIALSITKSGLDEPLPQRRYFLAGIVSGIVLYGLFFLGYQLLSILPGNLDRSADSLFNQLHPDNTWKWLLLILIIIPAEEIFWRGFVQRILHKHFSQAVTILITALLAGSVFYYSGEWIWVAAAFFGSVFWGILYAWKRSVPMVILSHLTFDFLFFSFAFL</sequence>
<reference evidence="3 4" key="1">
    <citation type="submission" date="2018-02" db="EMBL/GenBank/DDBJ databases">
        <title>Jeotgalibacillus proteolyticum sp. nov. a protease producing bacterium isolated from ocean sediments of Laizhou Bay.</title>
        <authorList>
            <person name="Li Y."/>
        </authorList>
    </citation>
    <scope>NUCLEOTIDE SEQUENCE [LARGE SCALE GENOMIC DNA]</scope>
    <source>
        <strain evidence="3 4">22-7</strain>
    </source>
</reference>
<dbReference type="GO" id="GO:0080120">
    <property type="term" value="P:CAAX-box protein maturation"/>
    <property type="evidence" value="ECO:0007669"/>
    <property type="project" value="UniProtKB-ARBA"/>
</dbReference>
<evidence type="ECO:0000259" key="2">
    <source>
        <dbReference type="Pfam" id="PF02517"/>
    </source>
</evidence>
<keyword evidence="3" id="KW-0378">Hydrolase</keyword>
<dbReference type="RefSeq" id="WP_104056337.1">
    <property type="nucleotide sequence ID" value="NZ_PREZ01000001.1"/>
</dbReference>
<keyword evidence="1" id="KW-0472">Membrane</keyword>
<feature type="transmembrane region" description="Helical" evidence="1">
    <location>
        <begin position="30"/>
        <end position="47"/>
    </location>
</feature>
<feature type="transmembrane region" description="Helical" evidence="1">
    <location>
        <begin position="134"/>
        <end position="152"/>
    </location>
</feature>
<feature type="transmembrane region" description="Helical" evidence="1">
    <location>
        <begin position="104"/>
        <end position="122"/>
    </location>
</feature>
<feature type="transmembrane region" description="Helical" evidence="1">
    <location>
        <begin position="158"/>
        <end position="176"/>
    </location>
</feature>
<evidence type="ECO:0000313" key="4">
    <source>
        <dbReference type="Proteomes" id="UP000239047"/>
    </source>
</evidence>
<dbReference type="Proteomes" id="UP000239047">
    <property type="component" value="Unassembled WGS sequence"/>
</dbReference>
<keyword evidence="4" id="KW-1185">Reference proteome</keyword>
<name>A0A2S5GGY4_9BACL</name>
<dbReference type="GO" id="GO:0004175">
    <property type="term" value="F:endopeptidase activity"/>
    <property type="evidence" value="ECO:0007669"/>
    <property type="project" value="UniProtKB-ARBA"/>
</dbReference>
<gene>
    <name evidence="3" type="ORF">C4B60_02335</name>
</gene>
<feature type="domain" description="CAAX prenyl protease 2/Lysostaphin resistance protein A-like" evidence="2">
    <location>
        <begin position="103"/>
        <end position="193"/>
    </location>
</feature>
<dbReference type="EMBL" id="PREZ01000001">
    <property type="protein sequence ID" value="PPA72236.1"/>
    <property type="molecule type" value="Genomic_DNA"/>
</dbReference>
<comment type="caution">
    <text evidence="3">The sequence shown here is derived from an EMBL/GenBank/DDBJ whole genome shotgun (WGS) entry which is preliminary data.</text>
</comment>
<keyword evidence="3" id="KW-0482">Metalloprotease</keyword>
<dbReference type="GO" id="GO:0006508">
    <property type="term" value="P:proteolysis"/>
    <property type="evidence" value="ECO:0007669"/>
    <property type="project" value="UniProtKB-KW"/>
</dbReference>
<dbReference type="OrthoDB" id="1903300at2"/>
<feature type="transmembrane region" description="Helical" evidence="1">
    <location>
        <begin position="5"/>
        <end position="24"/>
    </location>
</feature>
<dbReference type="AlphaFoldDB" id="A0A2S5GGY4"/>
<accession>A0A2S5GGY4</accession>
<keyword evidence="1" id="KW-0812">Transmembrane</keyword>
<keyword evidence="3" id="KW-0645">Protease</keyword>
<organism evidence="3 4">
    <name type="scientific">Jeotgalibacillus proteolyticus</name>
    <dbReference type="NCBI Taxonomy" id="2082395"/>
    <lineage>
        <taxon>Bacteria</taxon>
        <taxon>Bacillati</taxon>
        <taxon>Bacillota</taxon>
        <taxon>Bacilli</taxon>
        <taxon>Bacillales</taxon>
        <taxon>Caryophanaceae</taxon>
        <taxon>Jeotgalibacillus</taxon>
    </lineage>
</organism>